<evidence type="ECO:0000256" key="5">
    <source>
        <dbReference type="ARBA" id="ARBA00013152"/>
    </source>
</evidence>
<dbReference type="PANTHER" id="PTHR43522:SF2">
    <property type="entry name" value="TRANSKETOLASE 1-RELATED"/>
    <property type="match status" value="1"/>
</dbReference>
<reference evidence="11 12" key="1">
    <citation type="submission" date="2012-05" db="EMBL/GenBank/DDBJ databases">
        <title>Genome sequence of Yersinia Pestis PY-08.</title>
        <authorList>
            <person name="Santana-Cruz I."/>
            <person name="Sengamalay N."/>
            <person name="McCracken C."/>
            <person name="Daugherty S.C."/>
            <person name="Maroo A."/>
            <person name="Vara P.G."/>
            <person name="Tallon L.J."/>
            <person name="Sadzewicz L."/>
            <person name="Vinetz J.M."/>
            <person name="Cespedes Zambrano M.J."/>
            <person name="Fraser-Liggett C.M."/>
            <person name="Tettelin H."/>
        </authorList>
    </citation>
    <scope>NUCLEOTIDE SEQUENCE [LARGE SCALE GENOMIC DNA]</scope>
    <source>
        <strain evidence="11 12">PY-08</strain>
    </source>
</reference>
<evidence type="ECO:0000256" key="2">
    <source>
        <dbReference type="ARBA" id="ARBA00001964"/>
    </source>
</evidence>
<comment type="cofactor">
    <cofactor evidence="2">
        <name>thiamine diphosphate</name>
        <dbReference type="ChEBI" id="CHEBI:58937"/>
    </cofactor>
</comment>
<evidence type="ECO:0000256" key="6">
    <source>
        <dbReference type="ARBA" id="ARBA00022679"/>
    </source>
</evidence>
<comment type="caution">
    <text evidence="11">The sequence shown here is derived from an EMBL/GenBank/DDBJ whole genome shotgun (WGS) entry which is preliminary data.</text>
</comment>
<evidence type="ECO:0000313" key="11">
    <source>
        <dbReference type="EMBL" id="EIR22605.1"/>
    </source>
</evidence>
<evidence type="ECO:0000256" key="8">
    <source>
        <dbReference type="ARBA" id="ARBA00022842"/>
    </source>
</evidence>
<comment type="similarity">
    <text evidence="3">Belongs to the transketolase family.</text>
</comment>
<evidence type="ECO:0000256" key="7">
    <source>
        <dbReference type="ARBA" id="ARBA00022723"/>
    </source>
</evidence>
<evidence type="ECO:0000256" key="3">
    <source>
        <dbReference type="ARBA" id="ARBA00007131"/>
    </source>
</evidence>
<sequence>MFLANIAKGGYVLKDCAGQPELILIATGSEVELAVAAADQLTATGRKVRVVSMPSTDAFDKQDAAYRESVLPSAVSARVAVEAGIADYWYKYVGLNGAVVGMTTFGESAPAELLFKEFGFTVENVVAKAQALLK</sequence>
<keyword evidence="9" id="KW-0786">Thiamine pyrophosphate</keyword>
<dbReference type="FunFam" id="3.40.50.920:FF:000003">
    <property type="entry name" value="Transketolase"/>
    <property type="match status" value="1"/>
</dbReference>
<dbReference type="Proteomes" id="UP000003231">
    <property type="component" value="Unassembled WGS sequence"/>
</dbReference>
<keyword evidence="7" id="KW-0479">Metal-binding</keyword>
<dbReference type="PANTHER" id="PTHR43522">
    <property type="entry name" value="TRANSKETOLASE"/>
    <property type="match status" value="1"/>
</dbReference>
<protein>
    <recommendedName>
        <fullName evidence="5">transketolase</fullName>
        <ecNumber evidence="5">2.2.1.1</ecNumber>
    </recommendedName>
</protein>
<dbReference type="EC" id="2.2.1.1" evidence="5"/>
<dbReference type="Pfam" id="PF22613">
    <property type="entry name" value="Transketolase_C_1"/>
    <property type="match status" value="1"/>
</dbReference>
<dbReference type="GO" id="GO:0004802">
    <property type="term" value="F:transketolase activity"/>
    <property type="evidence" value="ECO:0007669"/>
    <property type="project" value="UniProtKB-EC"/>
</dbReference>
<comment type="cofactor">
    <cofactor evidence="1">
        <name>Mg(2+)</name>
        <dbReference type="ChEBI" id="CHEBI:18420"/>
    </cofactor>
</comment>
<evidence type="ECO:0000313" key="12">
    <source>
        <dbReference type="Proteomes" id="UP000003231"/>
    </source>
</evidence>
<accession>A0AB72ZNC2</accession>
<organism evidence="11 12">
    <name type="scientific">Yersinia pestis PY-08</name>
    <dbReference type="NCBI Taxonomy" id="992134"/>
    <lineage>
        <taxon>Bacteria</taxon>
        <taxon>Pseudomonadati</taxon>
        <taxon>Pseudomonadota</taxon>
        <taxon>Gammaproteobacteria</taxon>
        <taxon>Enterobacterales</taxon>
        <taxon>Yersiniaceae</taxon>
        <taxon>Yersinia</taxon>
    </lineage>
</organism>
<feature type="domain" description="Transketolase-like C-terminal" evidence="10">
    <location>
        <begin position="9"/>
        <end position="121"/>
    </location>
</feature>
<comment type="subunit">
    <text evidence="4">Homodimer.</text>
</comment>
<evidence type="ECO:0000259" key="10">
    <source>
        <dbReference type="Pfam" id="PF22613"/>
    </source>
</evidence>
<gene>
    <name evidence="11" type="ORF">YPPY08_1114</name>
</gene>
<dbReference type="InterPro" id="IPR033247">
    <property type="entry name" value="Transketolase_fam"/>
</dbReference>
<dbReference type="InterPro" id="IPR055152">
    <property type="entry name" value="Transketolase-like_C_2"/>
</dbReference>
<evidence type="ECO:0000256" key="9">
    <source>
        <dbReference type="ARBA" id="ARBA00023052"/>
    </source>
</evidence>
<evidence type="ECO:0000256" key="4">
    <source>
        <dbReference type="ARBA" id="ARBA00011738"/>
    </source>
</evidence>
<dbReference type="SUPFAM" id="SSF52922">
    <property type="entry name" value="TK C-terminal domain-like"/>
    <property type="match status" value="1"/>
</dbReference>
<dbReference type="GO" id="GO:0006098">
    <property type="term" value="P:pentose-phosphate shunt"/>
    <property type="evidence" value="ECO:0007669"/>
    <property type="project" value="TreeGrafter"/>
</dbReference>
<dbReference type="InterPro" id="IPR009014">
    <property type="entry name" value="Transketo_C/PFOR_II"/>
</dbReference>
<keyword evidence="8" id="KW-0460">Magnesium</keyword>
<name>A0AB72ZNC2_YERPE</name>
<keyword evidence="6" id="KW-0808">Transferase</keyword>
<dbReference type="GO" id="GO:0005829">
    <property type="term" value="C:cytosol"/>
    <property type="evidence" value="ECO:0007669"/>
    <property type="project" value="TreeGrafter"/>
</dbReference>
<dbReference type="EMBL" id="AKRT01000140">
    <property type="protein sequence ID" value="EIR22605.1"/>
    <property type="molecule type" value="Genomic_DNA"/>
</dbReference>
<evidence type="ECO:0000256" key="1">
    <source>
        <dbReference type="ARBA" id="ARBA00001946"/>
    </source>
</evidence>
<dbReference type="GO" id="GO:0046872">
    <property type="term" value="F:metal ion binding"/>
    <property type="evidence" value="ECO:0007669"/>
    <property type="project" value="UniProtKB-KW"/>
</dbReference>
<dbReference type="AlphaFoldDB" id="A0AB72ZNC2"/>
<proteinExistence type="inferred from homology"/>
<dbReference type="Gene3D" id="3.40.50.920">
    <property type="match status" value="1"/>
</dbReference>